<evidence type="ECO:0000313" key="2">
    <source>
        <dbReference type="Proteomes" id="UP000179251"/>
    </source>
</evidence>
<name>A0A1F5VGI4_9BACT</name>
<protein>
    <submittedName>
        <fullName evidence="1">Uncharacterized protein</fullName>
    </submittedName>
</protein>
<dbReference type="Proteomes" id="UP000179251">
    <property type="component" value="Unassembled WGS sequence"/>
</dbReference>
<evidence type="ECO:0000313" key="1">
    <source>
        <dbReference type="EMBL" id="OGF62516.1"/>
    </source>
</evidence>
<sequence>MDNLETNINPEELRQKEEAAWKAFIYHWHEVWPRRDTKEIMESDKTFEDARRALEDAGGSWEELKTRKEKEMFEKK</sequence>
<comment type="caution">
    <text evidence="1">The sequence shown here is derived from an EMBL/GenBank/DDBJ whole genome shotgun (WGS) entry which is preliminary data.</text>
</comment>
<dbReference type="STRING" id="1798325.A2834_03565"/>
<reference evidence="1 2" key="1">
    <citation type="journal article" date="2016" name="Nat. Commun.">
        <title>Thousands of microbial genomes shed light on interconnected biogeochemical processes in an aquifer system.</title>
        <authorList>
            <person name="Anantharaman K."/>
            <person name="Brown C.T."/>
            <person name="Hug L.A."/>
            <person name="Sharon I."/>
            <person name="Castelle C.J."/>
            <person name="Probst A.J."/>
            <person name="Thomas B.C."/>
            <person name="Singh A."/>
            <person name="Wilkins M.J."/>
            <person name="Karaoz U."/>
            <person name="Brodie E.L."/>
            <person name="Williams K.H."/>
            <person name="Hubbard S.S."/>
            <person name="Banfield J.F."/>
        </authorList>
    </citation>
    <scope>NUCLEOTIDE SEQUENCE [LARGE SCALE GENOMIC DNA]</scope>
</reference>
<dbReference type="EMBL" id="MFHD01000017">
    <property type="protein sequence ID" value="OGF62516.1"/>
    <property type="molecule type" value="Genomic_DNA"/>
</dbReference>
<accession>A0A1F5VGI4</accession>
<dbReference type="AlphaFoldDB" id="A0A1F5VGI4"/>
<gene>
    <name evidence="1" type="ORF">A2834_03565</name>
</gene>
<organism evidence="1 2">
    <name type="scientific">Candidatus Giovannonibacteria bacterium RIFCSPHIGHO2_01_FULL_45_23</name>
    <dbReference type="NCBI Taxonomy" id="1798325"/>
    <lineage>
        <taxon>Bacteria</taxon>
        <taxon>Candidatus Giovannoniibacteriota</taxon>
    </lineage>
</organism>
<proteinExistence type="predicted"/>